<organism evidence="3 4">
    <name type="scientific">Lyophyllum shimeji</name>
    <name type="common">Hon-shimeji</name>
    <name type="synonym">Tricholoma shimeji</name>
    <dbReference type="NCBI Taxonomy" id="47721"/>
    <lineage>
        <taxon>Eukaryota</taxon>
        <taxon>Fungi</taxon>
        <taxon>Dikarya</taxon>
        <taxon>Basidiomycota</taxon>
        <taxon>Agaricomycotina</taxon>
        <taxon>Agaricomycetes</taxon>
        <taxon>Agaricomycetidae</taxon>
        <taxon>Agaricales</taxon>
        <taxon>Tricholomatineae</taxon>
        <taxon>Lyophyllaceae</taxon>
        <taxon>Lyophyllum</taxon>
    </lineage>
</organism>
<name>A0A9P3PM76_LYOSH</name>
<keyword evidence="2" id="KW-1133">Transmembrane helix</keyword>
<evidence type="ECO:0000256" key="2">
    <source>
        <dbReference type="SAM" id="Phobius"/>
    </source>
</evidence>
<comment type="caution">
    <text evidence="3">The sequence shown here is derived from an EMBL/GenBank/DDBJ whole genome shotgun (WGS) entry which is preliminary data.</text>
</comment>
<dbReference type="Proteomes" id="UP001063166">
    <property type="component" value="Unassembled WGS sequence"/>
</dbReference>
<evidence type="ECO:0000313" key="4">
    <source>
        <dbReference type="Proteomes" id="UP001063166"/>
    </source>
</evidence>
<keyword evidence="2" id="KW-0812">Transmembrane</keyword>
<protein>
    <submittedName>
        <fullName evidence="3">Uncharacterized protein</fullName>
    </submittedName>
</protein>
<reference evidence="3" key="1">
    <citation type="submission" date="2022-07" db="EMBL/GenBank/DDBJ databases">
        <title>The genome of Lyophyllum shimeji provides insight into the initial evolution of ectomycorrhizal fungal genome.</title>
        <authorList>
            <person name="Kobayashi Y."/>
            <person name="Shibata T."/>
            <person name="Hirakawa H."/>
            <person name="Shigenobu S."/>
            <person name="Nishiyama T."/>
            <person name="Yamada A."/>
            <person name="Hasebe M."/>
            <person name="Kawaguchi M."/>
        </authorList>
    </citation>
    <scope>NUCLEOTIDE SEQUENCE</scope>
    <source>
        <strain evidence="3">AT787</strain>
    </source>
</reference>
<feature type="transmembrane region" description="Helical" evidence="2">
    <location>
        <begin position="15"/>
        <end position="41"/>
    </location>
</feature>
<dbReference type="OrthoDB" id="3066505at2759"/>
<evidence type="ECO:0000313" key="3">
    <source>
        <dbReference type="EMBL" id="GLB37876.1"/>
    </source>
</evidence>
<keyword evidence="2" id="KW-0472">Membrane</keyword>
<feature type="compositionally biased region" description="Low complexity" evidence="1">
    <location>
        <begin position="160"/>
        <end position="178"/>
    </location>
</feature>
<feature type="compositionally biased region" description="Low complexity" evidence="1">
    <location>
        <begin position="293"/>
        <end position="325"/>
    </location>
</feature>
<gene>
    <name evidence="3" type="ORF">LshimejAT787_0409270</name>
</gene>
<dbReference type="EMBL" id="BRPK01000004">
    <property type="protein sequence ID" value="GLB37876.1"/>
    <property type="molecule type" value="Genomic_DNA"/>
</dbReference>
<feature type="region of interest" description="Disordered" evidence="1">
    <location>
        <begin position="259"/>
        <end position="332"/>
    </location>
</feature>
<proteinExistence type="predicted"/>
<feature type="compositionally biased region" description="Basic and acidic residues" evidence="1">
    <location>
        <begin position="88"/>
        <end position="103"/>
    </location>
</feature>
<evidence type="ECO:0000256" key="1">
    <source>
        <dbReference type="SAM" id="MobiDB-lite"/>
    </source>
</evidence>
<sequence length="356" mass="37552">MPPHPAPHSEASHGLTFVIIFVSVAGGLLAIFLALSICLLLRGKARKTASQPSSARFGHKLTTSDASAASLLHHTTHWNGTEDTYGPNDDRRTSSDHVHERNGSSDTVATVKPDQDGRSAAPPTDTAPLMSEVRHSPKRDLPPLTIPSDIPRLSSHHASPDSPDVSAPSPAPSDSSDSISIYSQASVRSTVFRTPLPPMVPQYTHVHVDEEEKNAAAPVRSDTVVIGKLLKARAKRNTNRISRSVSRIERMGSIRDAADAEAQEAFDADDGAEQQSSRLVGPRRWGRSKRKTGSPVVPMGSESGGSPPSSSRGLAGASSAASPPATLHNASWVDEQSFPPAATTLVAAASFKSAST</sequence>
<accession>A0A9P3PM76</accession>
<feature type="compositionally biased region" description="Basic and acidic residues" evidence="1">
    <location>
        <begin position="132"/>
        <end position="141"/>
    </location>
</feature>
<feature type="region of interest" description="Disordered" evidence="1">
    <location>
        <begin position="77"/>
        <end position="178"/>
    </location>
</feature>
<dbReference type="AlphaFoldDB" id="A0A9P3PM76"/>
<feature type="compositionally biased region" description="Acidic residues" evidence="1">
    <location>
        <begin position="259"/>
        <end position="272"/>
    </location>
</feature>
<keyword evidence="4" id="KW-1185">Reference proteome</keyword>